<keyword evidence="3" id="KW-1185">Reference proteome</keyword>
<dbReference type="Proteomes" id="UP000828390">
    <property type="component" value="Unassembled WGS sequence"/>
</dbReference>
<name>A0A9D3Y5L9_DREPO</name>
<keyword evidence="1" id="KW-1133">Transmembrane helix</keyword>
<protein>
    <submittedName>
        <fullName evidence="2">Uncharacterized protein</fullName>
    </submittedName>
</protein>
<evidence type="ECO:0000313" key="3">
    <source>
        <dbReference type="Proteomes" id="UP000828390"/>
    </source>
</evidence>
<feature type="transmembrane region" description="Helical" evidence="1">
    <location>
        <begin position="120"/>
        <end position="141"/>
    </location>
</feature>
<reference evidence="2" key="1">
    <citation type="journal article" date="2019" name="bioRxiv">
        <title>The Genome of the Zebra Mussel, Dreissena polymorpha: A Resource for Invasive Species Research.</title>
        <authorList>
            <person name="McCartney M.A."/>
            <person name="Auch B."/>
            <person name="Kono T."/>
            <person name="Mallez S."/>
            <person name="Zhang Y."/>
            <person name="Obille A."/>
            <person name="Becker A."/>
            <person name="Abrahante J.E."/>
            <person name="Garbe J."/>
            <person name="Badalamenti J.P."/>
            <person name="Herman A."/>
            <person name="Mangelson H."/>
            <person name="Liachko I."/>
            <person name="Sullivan S."/>
            <person name="Sone E.D."/>
            <person name="Koren S."/>
            <person name="Silverstein K.A.T."/>
            <person name="Beckman K.B."/>
            <person name="Gohl D.M."/>
        </authorList>
    </citation>
    <scope>NUCLEOTIDE SEQUENCE</scope>
    <source>
        <strain evidence="2">Duluth1</strain>
        <tissue evidence="2">Whole animal</tissue>
    </source>
</reference>
<accession>A0A9D3Y5L9</accession>
<keyword evidence="1" id="KW-0472">Membrane</keyword>
<evidence type="ECO:0000256" key="1">
    <source>
        <dbReference type="SAM" id="Phobius"/>
    </source>
</evidence>
<sequence length="199" mass="22138">MFVYIGRPLMNVKVNLFNQDGGQDNVRAYGNFMIMTVCHGSTNISGAVHDHDGPKNMIVVSQTPNAYEVCQDVKPDVMFVLILGVNYFIILLGCIHVFISAVWLRKSTDMDALSFAKHSALGCFIELLMLLCYILFASMVGKSGGFSTSDLTGYFFVLSVFTGGVFTLMFFTLITSVRKLLFKNEDTENDKTIKPLIQV</sequence>
<feature type="transmembrane region" description="Helical" evidence="1">
    <location>
        <begin position="77"/>
        <end position="99"/>
    </location>
</feature>
<feature type="transmembrane region" description="Helical" evidence="1">
    <location>
        <begin position="153"/>
        <end position="174"/>
    </location>
</feature>
<reference evidence="2" key="2">
    <citation type="submission" date="2020-11" db="EMBL/GenBank/DDBJ databases">
        <authorList>
            <person name="McCartney M.A."/>
            <person name="Auch B."/>
            <person name="Kono T."/>
            <person name="Mallez S."/>
            <person name="Becker A."/>
            <person name="Gohl D.M."/>
            <person name="Silverstein K.A.T."/>
            <person name="Koren S."/>
            <person name="Bechman K.B."/>
            <person name="Herman A."/>
            <person name="Abrahante J.E."/>
            <person name="Garbe J."/>
        </authorList>
    </citation>
    <scope>NUCLEOTIDE SEQUENCE</scope>
    <source>
        <strain evidence="2">Duluth1</strain>
        <tissue evidence="2">Whole animal</tissue>
    </source>
</reference>
<gene>
    <name evidence="2" type="ORF">DPMN_194843</name>
</gene>
<dbReference type="EMBL" id="JAIWYP010000023">
    <property type="protein sequence ID" value="KAH3692393.1"/>
    <property type="molecule type" value="Genomic_DNA"/>
</dbReference>
<proteinExistence type="predicted"/>
<organism evidence="2 3">
    <name type="scientific">Dreissena polymorpha</name>
    <name type="common">Zebra mussel</name>
    <name type="synonym">Mytilus polymorpha</name>
    <dbReference type="NCBI Taxonomy" id="45954"/>
    <lineage>
        <taxon>Eukaryota</taxon>
        <taxon>Metazoa</taxon>
        <taxon>Spiralia</taxon>
        <taxon>Lophotrochozoa</taxon>
        <taxon>Mollusca</taxon>
        <taxon>Bivalvia</taxon>
        <taxon>Autobranchia</taxon>
        <taxon>Heteroconchia</taxon>
        <taxon>Euheterodonta</taxon>
        <taxon>Imparidentia</taxon>
        <taxon>Neoheterodontei</taxon>
        <taxon>Myida</taxon>
        <taxon>Dreissenoidea</taxon>
        <taxon>Dreissenidae</taxon>
        <taxon>Dreissena</taxon>
    </lineage>
</organism>
<comment type="caution">
    <text evidence="2">The sequence shown here is derived from an EMBL/GenBank/DDBJ whole genome shotgun (WGS) entry which is preliminary data.</text>
</comment>
<dbReference type="AlphaFoldDB" id="A0A9D3Y5L9"/>
<evidence type="ECO:0000313" key="2">
    <source>
        <dbReference type="EMBL" id="KAH3692393.1"/>
    </source>
</evidence>
<keyword evidence="1" id="KW-0812">Transmembrane</keyword>